<dbReference type="AlphaFoldDB" id="I0IBM8"/>
<evidence type="ECO:0000256" key="2">
    <source>
        <dbReference type="SAM" id="SignalP"/>
    </source>
</evidence>
<feature type="signal peptide" evidence="2">
    <location>
        <begin position="1"/>
        <end position="21"/>
    </location>
</feature>
<sequence length="289" mass="30970">MRRRFALAWLAWLACGGFPLAGCVQSRVVHDGWAEFARGAAAGGADVRLGRDPDAVSDRLAARRAGQRAHRLRLAVFEGPDRMADGHEAALFARSAGGFGGVSLLDADGVAVVYAGRYADSADPAARRALKRARRLQGPANSGMAGRKPFAGARLVPLAGPLRGAAAAAPADPLDLRGHPGLFTLQVGFFDDAAEPDRRTAAERWANRLRRDEKVEAFYYHGPNRSLVTVGLFARSEFVQEGQQEGYPLAARELQKRFPHNLGNGHTLVERSASGEALGEQTSKLVKTP</sequence>
<reference evidence="3 4" key="1">
    <citation type="submission" date="2012-02" db="EMBL/GenBank/DDBJ databases">
        <title>Complete genome sequence of Phycisphaera mikurensis NBRC 102666.</title>
        <authorList>
            <person name="Ankai A."/>
            <person name="Hosoyama A."/>
            <person name="Terui Y."/>
            <person name="Sekine M."/>
            <person name="Fukai R."/>
            <person name="Kato Y."/>
            <person name="Nakamura S."/>
            <person name="Yamada-Narita S."/>
            <person name="Kawakoshi A."/>
            <person name="Fukunaga Y."/>
            <person name="Yamazaki S."/>
            <person name="Fujita N."/>
        </authorList>
    </citation>
    <scope>NUCLEOTIDE SEQUENCE [LARGE SCALE GENOMIC DNA]</scope>
    <source>
        <strain evidence="4">NBRC 102666 / KCTC 22515 / FYK2301M01</strain>
    </source>
</reference>
<evidence type="ECO:0008006" key="5">
    <source>
        <dbReference type="Google" id="ProtNLM"/>
    </source>
</evidence>
<accession>I0IBM8</accession>
<feature type="region of interest" description="Disordered" evidence="1">
    <location>
        <begin position="261"/>
        <end position="289"/>
    </location>
</feature>
<evidence type="ECO:0000313" key="3">
    <source>
        <dbReference type="EMBL" id="BAM02666.1"/>
    </source>
</evidence>
<feature type="compositionally biased region" description="Polar residues" evidence="1">
    <location>
        <begin position="280"/>
        <end position="289"/>
    </location>
</feature>
<proteinExistence type="predicted"/>
<dbReference type="EMBL" id="AP012338">
    <property type="protein sequence ID" value="BAM02666.1"/>
    <property type="molecule type" value="Genomic_DNA"/>
</dbReference>
<keyword evidence="2" id="KW-0732">Signal</keyword>
<evidence type="ECO:0000256" key="1">
    <source>
        <dbReference type="SAM" id="MobiDB-lite"/>
    </source>
</evidence>
<name>I0IBM8_PHYMF</name>
<keyword evidence="4" id="KW-1185">Reference proteome</keyword>
<dbReference type="PROSITE" id="PS51257">
    <property type="entry name" value="PROKAR_LIPOPROTEIN"/>
    <property type="match status" value="1"/>
</dbReference>
<dbReference type="STRING" id="1142394.PSMK_05070"/>
<organism evidence="3 4">
    <name type="scientific">Phycisphaera mikurensis (strain NBRC 102666 / KCTC 22515 / FYK2301M01)</name>
    <dbReference type="NCBI Taxonomy" id="1142394"/>
    <lineage>
        <taxon>Bacteria</taxon>
        <taxon>Pseudomonadati</taxon>
        <taxon>Planctomycetota</taxon>
        <taxon>Phycisphaerae</taxon>
        <taxon>Phycisphaerales</taxon>
        <taxon>Phycisphaeraceae</taxon>
        <taxon>Phycisphaera</taxon>
    </lineage>
</organism>
<evidence type="ECO:0000313" key="4">
    <source>
        <dbReference type="Proteomes" id="UP000007881"/>
    </source>
</evidence>
<dbReference type="Proteomes" id="UP000007881">
    <property type="component" value="Chromosome"/>
</dbReference>
<feature type="chain" id="PRO_5003629569" description="SPOR domain-containing protein" evidence="2">
    <location>
        <begin position="22"/>
        <end position="289"/>
    </location>
</feature>
<dbReference type="KEGG" id="phm:PSMK_05070"/>
<gene>
    <name evidence="3" type="ordered locus">PSMK_05070</name>
</gene>
<dbReference type="HOGENOM" id="CLU_962616_0_0_0"/>
<protein>
    <recommendedName>
        <fullName evidence="5">SPOR domain-containing protein</fullName>
    </recommendedName>
</protein>